<dbReference type="SUPFAM" id="SSF47576">
    <property type="entry name" value="Calponin-homology domain, CH-domain"/>
    <property type="match status" value="1"/>
</dbReference>
<name>B7Z952_HUMAN</name>
<dbReference type="Pfam" id="PF00307">
    <property type="entry name" value="CH"/>
    <property type="match status" value="1"/>
</dbReference>
<reference evidence="11" key="1">
    <citation type="submission" date="2007-10" db="EMBL/GenBank/DDBJ databases">
        <title>NEDO human cDNA sequencing project focused on splicing variants.</title>
        <authorList>
            <person name="Wakamatsu A."/>
            <person name="Yamamoto J."/>
            <person name="Kimura K."/>
            <person name="Ishii S."/>
            <person name="Watanabe K."/>
            <person name="Sugiyama A."/>
            <person name="Murakawa K."/>
            <person name="Kaida T."/>
            <person name="Tsuchiya K."/>
            <person name="Fukuzumi Y."/>
            <person name="Kumagai A."/>
            <person name="Oishi Y."/>
            <person name="Yamamoto S."/>
            <person name="Ono Y."/>
            <person name="Komori Y."/>
            <person name="Yamazaki M."/>
            <person name="Kisu Y."/>
            <person name="Nishikawa T."/>
            <person name="Sugano S."/>
            <person name="Nomura N."/>
            <person name="Isogai T."/>
        </authorList>
    </citation>
    <scope>NUCLEOTIDE SEQUENCE</scope>
    <source>
        <tissue evidence="11">Trachea</tissue>
    </source>
</reference>
<dbReference type="GO" id="GO:0005925">
    <property type="term" value="C:focal adhesion"/>
    <property type="evidence" value="ECO:0007669"/>
    <property type="project" value="UniProtKB-SubCell"/>
</dbReference>
<evidence type="ECO:0000256" key="5">
    <source>
        <dbReference type="ARBA" id="ARBA00022737"/>
    </source>
</evidence>
<dbReference type="EMBL" id="AK304444">
    <property type="protein sequence ID" value="BAH14188.1"/>
    <property type="molecule type" value="mRNA"/>
</dbReference>
<feature type="domain" description="Calponin-homology (CH)" evidence="10">
    <location>
        <begin position="42"/>
        <end position="149"/>
    </location>
</feature>
<evidence type="ECO:0000256" key="1">
    <source>
        <dbReference type="ARBA" id="ARBA00004245"/>
    </source>
</evidence>
<evidence type="ECO:0000256" key="7">
    <source>
        <dbReference type="ARBA" id="ARBA00022949"/>
    </source>
</evidence>
<dbReference type="Gene3D" id="1.10.418.10">
    <property type="entry name" value="Calponin-like domain"/>
    <property type="match status" value="1"/>
</dbReference>
<evidence type="ECO:0000256" key="9">
    <source>
        <dbReference type="ARBA" id="ARBA00023212"/>
    </source>
</evidence>
<dbReference type="InterPro" id="IPR001715">
    <property type="entry name" value="CH_dom"/>
</dbReference>
<dbReference type="AlphaFoldDB" id="B7Z952"/>
<dbReference type="InterPro" id="IPR036872">
    <property type="entry name" value="CH_dom_sf"/>
</dbReference>
<keyword evidence="6" id="KW-0130">Cell adhesion</keyword>
<dbReference type="GO" id="GO:0005856">
    <property type="term" value="C:cytoskeleton"/>
    <property type="evidence" value="ECO:0007669"/>
    <property type="project" value="UniProtKB-SubCell"/>
</dbReference>
<evidence type="ECO:0000256" key="6">
    <source>
        <dbReference type="ARBA" id="ARBA00022889"/>
    </source>
</evidence>
<dbReference type="InterPro" id="IPR028433">
    <property type="entry name" value="Parvin"/>
</dbReference>
<dbReference type="GO" id="GO:0030036">
    <property type="term" value="P:actin cytoskeleton organization"/>
    <property type="evidence" value="ECO:0007669"/>
    <property type="project" value="InterPro"/>
</dbReference>
<dbReference type="FunFam" id="1.10.418.10:FF:000011">
    <property type="entry name" value="Parvin, beta"/>
    <property type="match status" value="1"/>
</dbReference>
<evidence type="ECO:0000313" key="11">
    <source>
        <dbReference type="EMBL" id="BAH14188.1"/>
    </source>
</evidence>
<keyword evidence="5" id="KW-0677">Repeat</keyword>
<protein>
    <submittedName>
        <fullName evidence="11">cDNA FLJ54827, highly similar to Alpha-parvin</fullName>
    </submittedName>
</protein>
<keyword evidence="7" id="KW-0965">Cell junction</keyword>
<evidence type="ECO:0000256" key="2">
    <source>
        <dbReference type="ARBA" id="ARBA00004246"/>
    </source>
</evidence>
<organism evidence="11">
    <name type="scientific">Homo sapiens</name>
    <name type="common">Human</name>
    <dbReference type="NCBI Taxonomy" id="9606"/>
    <lineage>
        <taxon>Eukaryota</taxon>
        <taxon>Metazoa</taxon>
        <taxon>Chordata</taxon>
        <taxon>Craniata</taxon>
        <taxon>Vertebrata</taxon>
        <taxon>Euteleostomi</taxon>
        <taxon>Mammalia</taxon>
        <taxon>Eutheria</taxon>
        <taxon>Euarchontoglires</taxon>
        <taxon>Primates</taxon>
        <taxon>Haplorrhini</taxon>
        <taxon>Catarrhini</taxon>
        <taxon>Hominidae</taxon>
        <taxon>Homo</taxon>
    </lineage>
</organism>
<keyword evidence="9" id="KW-0206">Cytoskeleton</keyword>
<evidence type="ECO:0000256" key="8">
    <source>
        <dbReference type="ARBA" id="ARBA00023203"/>
    </source>
</evidence>
<dbReference type="PANTHER" id="PTHR12114:SF6">
    <property type="entry name" value="ALPHA-PARVIN"/>
    <property type="match status" value="1"/>
</dbReference>
<comment type="subcellular location">
    <subcellularLocation>
        <location evidence="2">Cell junction</location>
        <location evidence="2">Focal adhesion</location>
    </subcellularLocation>
    <subcellularLocation>
        <location evidence="1">Cytoplasm</location>
        <location evidence="1">Cytoskeleton</location>
    </subcellularLocation>
</comment>
<evidence type="ECO:0000259" key="10">
    <source>
        <dbReference type="PROSITE" id="PS50021"/>
    </source>
</evidence>
<evidence type="ECO:0000256" key="4">
    <source>
        <dbReference type="ARBA" id="ARBA00022490"/>
    </source>
</evidence>
<proteinExistence type="evidence at transcript level"/>
<dbReference type="CDD" id="cd21335">
    <property type="entry name" value="CH_PARVA_rpt1"/>
    <property type="match status" value="1"/>
</dbReference>
<dbReference type="PANTHER" id="PTHR12114">
    <property type="entry name" value="PARVIN"/>
    <property type="match status" value="1"/>
</dbReference>
<sequence>MNAINLPLSPIPFELDPEDTMLEENEVRTMVDPNSRSDPKLQELMKVLIDWINDVLVGERIIVKDLAEDLYDGQVLQKLFEKLESEKLNVAEVTQSEIAQKQKLQTVLEKINETLKLPPRSIKWNVDSVHAKSLVAILHLLVALSQYFRAPIRLPDHVSIQVVVVQKREGILQSRQIQEEITGNTEALSGRHERDAFDTLFDHAPDKLNVVKKVGKGCLGWTEGSEMQQNIGKTHPCSLRASCQNWWHHLTSAHTGLSPLPSMYLSVPHWMLHLGLFPSISMNSLSSHPG</sequence>
<evidence type="ECO:0000256" key="3">
    <source>
        <dbReference type="ARBA" id="ARBA00005666"/>
    </source>
</evidence>
<comment type="similarity">
    <text evidence="3">Belongs to the parvin family.</text>
</comment>
<dbReference type="PeptideAtlas" id="B7Z952"/>
<keyword evidence="4" id="KW-0963">Cytoplasm</keyword>
<keyword evidence="8" id="KW-0009">Actin-binding</keyword>
<accession>B7Z952</accession>
<dbReference type="GO" id="GO:0003779">
    <property type="term" value="F:actin binding"/>
    <property type="evidence" value="ECO:0007669"/>
    <property type="project" value="UniProtKB-KW"/>
</dbReference>
<dbReference type="PROSITE" id="PS50021">
    <property type="entry name" value="CH"/>
    <property type="match status" value="1"/>
</dbReference>
<dbReference type="GO" id="GO:0007155">
    <property type="term" value="P:cell adhesion"/>
    <property type="evidence" value="ECO:0007669"/>
    <property type="project" value="UniProtKB-KW"/>
</dbReference>
<dbReference type="ProteomicsDB" id="7005"/>